<dbReference type="Proteomes" id="UP000525686">
    <property type="component" value="Unassembled WGS sequence"/>
</dbReference>
<feature type="domain" description="Major facilitator superfamily (MFS) profile" evidence="9">
    <location>
        <begin position="27"/>
        <end position="475"/>
    </location>
</feature>
<dbReference type="GO" id="GO:0005886">
    <property type="term" value="C:plasma membrane"/>
    <property type="evidence" value="ECO:0007669"/>
    <property type="project" value="UniProtKB-SubCell"/>
</dbReference>
<feature type="transmembrane region" description="Helical" evidence="8">
    <location>
        <begin position="343"/>
        <end position="363"/>
    </location>
</feature>
<evidence type="ECO:0000256" key="7">
    <source>
        <dbReference type="ARBA" id="ARBA00023251"/>
    </source>
</evidence>
<evidence type="ECO:0000256" key="8">
    <source>
        <dbReference type="SAM" id="Phobius"/>
    </source>
</evidence>
<dbReference type="Gene3D" id="1.20.1250.20">
    <property type="entry name" value="MFS general substrate transporter like domains"/>
    <property type="match status" value="1"/>
</dbReference>
<evidence type="ECO:0000313" key="12">
    <source>
        <dbReference type="EMBL" id="MQS02649.1"/>
    </source>
</evidence>
<dbReference type="AlphaFoldDB" id="A0A5P0YW00"/>
<dbReference type="GO" id="GO:0022857">
    <property type="term" value="F:transmembrane transporter activity"/>
    <property type="evidence" value="ECO:0007669"/>
    <property type="project" value="InterPro"/>
</dbReference>
<feature type="transmembrane region" description="Helical" evidence="8">
    <location>
        <begin position="375"/>
        <end position="397"/>
    </location>
</feature>
<organism evidence="12 13">
    <name type="scientific">Streptomyces alkaliterrae</name>
    <dbReference type="NCBI Taxonomy" id="2213162"/>
    <lineage>
        <taxon>Bacteria</taxon>
        <taxon>Bacillati</taxon>
        <taxon>Actinomycetota</taxon>
        <taxon>Actinomycetes</taxon>
        <taxon>Kitasatosporales</taxon>
        <taxon>Streptomycetaceae</taxon>
        <taxon>Streptomyces</taxon>
    </lineage>
</organism>
<feature type="transmembrane region" description="Helical" evidence="8">
    <location>
        <begin position="215"/>
        <end position="233"/>
    </location>
</feature>
<keyword evidence="3" id="KW-1003">Cell membrane</keyword>
<dbReference type="EMBL" id="VJYK02000105">
    <property type="protein sequence ID" value="MQS02649.1"/>
    <property type="molecule type" value="Genomic_DNA"/>
</dbReference>
<feature type="transmembrane region" description="Helical" evidence="8">
    <location>
        <begin position="122"/>
        <end position="141"/>
    </location>
</feature>
<evidence type="ECO:0000313" key="15">
    <source>
        <dbReference type="Proteomes" id="UP000525686"/>
    </source>
</evidence>
<evidence type="ECO:0000313" key="10">
    <source>
        <dbReference type="EMBL" id="MBB1255161.1"/>
    </source>
</evidence>
<dbReference type="InterPro" id="IPR036259">
    <property type="entry name" value="MFS_trans_sf"/>
</dbReference>
<reference evidence="12 13" key="1">
    <citation type="submission" date="2019-10" db="EMBL/GenBank/DDBJ databases">
        <title>Streptomyces sp. nov., a novel actinobacterium isolated from alkaline environment.</title>
        <authorList>
            <person name="Golinska P."/>
        </authorList>
    </citation>
    <scope>NUCLEOTIDE SEQUENCE [LARGE SCALE GENOMIC DNA]</scope>
    <source>
        <strain evidence="12 13">OF1</strain>
    </source>
</reference>
<keyword evidence="6 8" id="KW-0472">Membrane</keyword>
<dbReference type="Proteomes" id="UP000320857">
    <property type="component" value="Unassembled WGS sequence"/>
</dbReference>
<protein>
    <submittedName>
        <fullName evidence="10 12">MFS transporter</fullName>
    </submittedName>
</protein>
<dbReference type="RefSeq" id="WP_143648101.1">
    <property type="nucleotide sequence ID" value="NZ_JABJWZ010000174.1"/>
</dbReference>
<evidence type="ECO:0000256" key="5">
    <source>
        <dbReference type="ARBA" id="ARBA00022989"/>
    </source>
</evidence>
<comment type="subcellular location">
    <subcellularLocation>
        <location evidence="1">Cell membrane</location>
        <topology evidence="1">Multi-pass membrane protein</topology>
    </subcellularLocation>
</comment>
<accession>A0A5P0YW00</accession>
<evidence type="ECO:0000259" key="9">
    <source>
        <dbReference type="PROSITE" id="PS50850"/>
    </source>
</evidence>
<feature type="transmembrane region" description="Helical" evidence="8">
    <location>
        <begin position="62"/>
        <end position="80"/>
    </location>
</feature>
<feature type="transmembrane region" description="Helical" evidence="8">
    <location>
        <begin position="245"/>
        <end position="262"/>
    </location>
</feature>
<dbReference type="SUPFAM" id="SSF103473">
    <property type="entry name" value="MFS general substrate transporter"/>
    <property type="match status" value="1"/>
</dbReference>
<dbReference type="PROSITE" id="PS00216">
    <property type="entry name" value="SUGAR_TRANSPORT_1"/>
    <property type="match status" value="1"/>
</dbReference>
<feature type="transmembrane region" description="Helical" evidence="8">
    <location>
        <begin position="153"/>
        <end position="174"/>
    </location>
</feature>
<evidence type="ECO:0000313" key="11">
    <source>
        <dbReference type="EMBL" id="MBB1257893.1"/>
    </source>
</evidence>
<dbReference type="InterPro" id="IPR004638">
    <property type="entry name" value="EmrB-like"/>
</dbReference>
<dbReference type="PANTHER" id="PTHR42718">
    <property type="entry name" value="MAJOR FACILITATOR SUPERFAMILY MULTIDRUG TRANSPORTER MFSC"/>
    <property type="match status" value="1"/>
</dbReference>
<dbReference type="NCBIfam" id="TIGR00711">
    <property type="entry name" value="efflux_EmrB"/>
    <property type="match status" value="1"/>
</dbReference>
<keyword evidence="7" id="KW-0046">Antibiotic resistance</keyword>
<evidence type="ECO:0000256" key="3">
    <source>
        <dbReference type="ARBA" id="ARBA00022475"/>
    </source>
</evidence>
<evidence type="ECO:0000256" key="4">
    <source>
        <dbReference type="ARBA" id="ARBA00022692"/>
    </source>
</evidence>
<comment type="caution">
    <text evidence="12">The sequence shown here is derived from an EMBL/GenBank/DDBJ whole genome shotgun (WGS) entry which is preliminary data.</text>
</comment>
<dbReference type="PANTHER" id="PTHR42718:SF46">
    <property type="entry name" value="BLR6921 PROTEIN"/>
    <property type="match status" value="1"/>
</dbReference>
<keyword evidence="13" id="KW-1185">Reference proteome</keyword>
<reference evidence="10" key="3">
    <citation type="journal article" name="Syst. Appl. Microbiol.">
        <title>Streptomyces alkaliterrae sp. nov., isolated from an alkaline soil, and emended descriptions of Streptomyces alkaliphilus, Streptomyces calidiresistens and Streptomyces durbertensis.</title>
        <authorList>
            <person name="Swiecimska M."/>
            <person name="Golinska P."/>
            <person name="Nouioui I."/>
            <person name="Wypij M."/>
            <person name="Rai M."/>
            <person name="Sangal V."/>
            <person name="Goodfellow M."/>
        </authorList>
    </citation>
    <scope>NUCLEOTIDE SEQUENCE</scope>
    <source>
        <strain evidence="10">OF3</strain>
        <strain evidence="11">OF8</strain>
    </source>
</reference>
<dbReference type="InterPro" id="IPR020846">
    <property type="entry name" value="MFS_dom"/>
</dbReference>
<evidence type="ECO:0000313" key="14">
    <source>
        <dbReference type="Proteomes" id="UP000517765"/>
    </source>
</evidence>
<feature type="transmembrane region" description="Helical" evidence="8">
    <location>
        <begin position="449"/>
        <end position="471"/>
    </location>
</feature>
<proteinExistence type="predicted"/>
<dbReference type="InterPro" id="IPR011701">
    <property type="entry name" value="MFS"/>
</dbReference>
<dbReference type="Proteomes" id="UP000517765">
    <property type="component" value="Unassembled WGS sequence"/>
</dbReference>
<reference evidence="14 15" key="2">
    <citation type="submission" date="2020-05" db="EMBL/GenBank/DDBJ databases">
        <title>Classification of alakaliphilic streptomycetes isolated from an alkaline soil next to Lonar Crater, India and a proposal for the recognition of Streptomyces alkaliterrae sp. nov.</title>
        <authorList>
            <person name="Golinska P."/>
        </authorList>
    </citation>
    <scope>NUCLEOTIDE SEQUENCE [LARGE SCALE GENOMIC DNA]</scope>
    <source>
        <strain evidence="15">OF3</strain>
        <strain evidence="14">OF8</strain>
    </source>
</reference>
<feature type="transmembrane region" description="Helical" evidence="8">
    <location>
        <begin position="92"/>
        <end position="110"/>
    </location>
</feature>
<gene>
    <name evidence="12" type="ORF">FNX44_012350</name>
    <name evidence="10" type="ORF">H3146_17645</name>
    <name evidence="11" type="ORF">H3147_03495</name>
</gene>
<dbReference type="GO" id="GO:0046677">
    <property type="term" value="P:response to antibiotic"/>
    <property type="evidence" value="ECO:0007669"/>
    <property type="project" value="UniProtKB-KW"/>
</dbReference>
<dbReference type="OrthoDB" id="4325372at2"/>
<dbReference type="Pfam" id="PF07690">
    <property type="entry name" value="MFS_1"/>
    <property type="match status" value="1"/>
</dbReference>
<dbReference type="Gene3D" id="1.20.1720.10">
    <property type="entry name" value="Multidrug resistance protein D"/>
    <property type="match status" value="1"/>
</dbReference>
<evidence type="ECO:0000256" key="6">
    <source>
        <dbReference type="ARBA" id="ARBA00023136"/>
    </source>
</evidence>
<evidence type="ECO:0000256" key="2">
    <source>
        <dbReference type="ARBA" id="ARBA00022448"/>
    </source>
</evidence>
<dbReference type="PROSITE" id="PS50850">
    <property type="entry name" value="MFS"/>
    <property type="match status" value="1"/>
</dbReference>
<feature type="transmembrane region" description="Helical" evidence="8">
    <location>
        <begin position="25"/>
        <end position="50"/>
    </location>
</feature>
<dbReference type="CDD" id="cd17321">
    <property type="entry name" value="MFS_MMR_MDR_like"/>
    <property type="match status" value="1"/>
</dbReference>
<sequence length="483" mass="48751">MKRLTSDDDLLAGQKREQKGGGRGFVVLVAACLGQFLVVLDVSVVNVALPSMRADLGMSAPGLQWVLNAYTITFAGLMLLGGRAADLFGRKTTFLCGLGLFTAASLAGGLAQEGWQLVAARAAQGVGAAVLSPATLTILTSSFPEGPARARAIGTWTAVGAGGGAAGGLVGGVLTDALSWRWVLLINVPVGAVVLVAAAFWLTERRVRGGRRLDLPGAALVTGGLAAVAYGVVQTESVGWSAPGALLPLGGGLLLLGCFVAVEARVRAPLVPLRVFRAGTVSAANAAMFINGMAMFSMWFFISLYMQNVLEFTPLQAGLGFIPQSLSIVLASKLAPRLMAFTGARNLAVVGVLVAAVGCLWQSGMHADGTYATTVLVPGVLMAIGVGLAATPLATLATAGAAPEEAGLVSGLVNTSRTMGGALGIAVLTTVATAHGGDSSDPAEMAHGLGVSFVVSAVVLTVSVALMLTALPGRATPPARSGR</sequence>
<evidence type="ECO:0000313" key="13">
    <source>
        <dbReference type="Proteomes" id="UP000320857"/>
    </source>
</evidence>
<feature type="transmembrane region" description="Helical" evidence="8">
    <location>
        <begin position="180"/>
        <end position="203"/>
    </location>
</feature>
<feature type="transmembrane region" description="Helical" evidence="8">
    <location>
        <begin position="283"/>
        <end position="306"/>
    </location>
</feature>
<dbReference type="EMBL" id="JABJXA010000012">
    <property type="protein sequence ID" value="MBB1257893.1"/>
    <property type="molecule type" value="Genomic_DNA"/>
</dbReference>
<keyword evidence="4 8" id="KW-0812">Transmembrane</keyword>
<dbReference type="InterPro" id="IPR005829">
    <property type="entry name" value="Sugar_transporter_CS"/>
</dbReference>
<evidence type="ECO:0000256" key="1">
    <source>
        <dbReference type="ARBA" id="ARBA00004651"/>
    </source>
</evidence>
<dbReference type="EMBL" id="JABJWZ010000174">
    <property type="protein sequence ID" value="MBB1255161.1"/>
    <property type="molecule type" value="Genomic_DNA"/>
</dbReference>
<keyword evidence="2" id="KW-0813">Transport</keyword>
<keyword evidence="5 8" id="KW-1133">Transmembrane helix</keyword>
<name>A0A5P0YW00_9ACTN</name>